<feature type="compositionally biased region" description="Polar residues" evidence="6">
    <location>
        <begin position="676"/>
        <end position="689"/>
    </location>
</feature>
<evidence type="ECO:0000256" key="5">
    <source>
        <dbReference type="ARBA" id="ARBA00023242"/>
    </source>
</evidence>
<feature type="region of interest" description="Disordered" evidence="6">
    <location>
        <begin position="668"/>
        <end position="689"/>
    </location>
</feature>
<feature type="region of interest" description="Disordered" evidence="6">
    <location>
        <begin position="1"/>
        <end position="22"/>
    </location>
</feature>
<dbReference type="SMART" id="SM00774">
    <property type="entry name" value="WRKY"/>
    <property type="match status" value="2"/>
</dbReference>
<dbReference type="InterPro" id="IPR036576">
    <property type="entry name" value="WRKY_dom_sf"/>
</dbReference>
<evidence type="ECO:0000313" key="9">
    <source>
        <dbReference type="Proteomes" id="UP001497522"/>
    </source>
</evidence>
<sequence length="689" mass="72391">MEGEHRGGGGGVGVAGGGEMNGGGLVMLRKPTPSRPQMTTAAATRVCYNPEGVVAYRGIESPVSSMVSGFLADQQEVEMDSRPFSHLLAGAISSASPASGDRADEQGEALDSAATGSPRLGGEASSSVGGGGAGGSFADRLAARGAANTAGGGTAEGGGGSAPRPPSSGRARSLPPSRIPIPRPAGYLTIPPGLSPTTLFDSSPVLLPTSQSEPSPTTGTFPLGVSTFFNTSSGFPKPIMAIDPSSKDKSTADQGFQVAPSSSALGASAGLPLVHTTMPFSVPLDVPSFQAAHVQAHVQQQQQQQIAPDSEQNSQASEQDHLLPPTSITAFPERASEDGYNWRKYGQKQVKGSEYTRSYYKCTQAHCPMKKKVERSHDGQVTEIVYKGEHNHAKPQPTRRLALNGAAGFVSNVKNEGGGVEQDVMDSSRASHLVSSLSFGATGAPEPLSPSTSDDEGQEGSKLSAEDGDDDEPDSKRRRKDKKVQEAVETSSRTIREPRVVVQTTSDVDILDDGYRWRKYGQKVVKGNPHPRSYYKCTNVGCPVRKHVERASTDVKAVITTYEGKHNHDVPSARNSSNDTLIQTTTPAVPAATSLQDQGSQFNHNLGQLLDDGSCKVEISAVDVDLGVRSGMGANGDMPVSTSLGHSDFRDGRAVQGRDSFVHRATFAARPKQEQPESTSQTTLIPSCT</sequence>
<dbReference type="PANTHER" id="PTHR31221:SF193">
    <property type="entry name" value="WRKY TRANSCRIPTION FACTOR PROTEIN 1-RELATED"/>
    <property type="match status" value="1"/>
</dbReference>
<dbReference type="EMBL" id="OZ023713">
    <property type="protein sequence ID" value="CAK9862029.1"/>
    <property type="molecule type" value="Genomic_DNA"/>
</dbReference>
<evidence type="ECO:0000259" key="7">
    <source>
        <dbReference type="PROSITE" id="PS50811"/>
    </source>
</evidence>
<keyword evidence="3" id="KW-0238">DNA-binding</keyword>
<reference evidence="8" key="1">
    <citation type="submission" date="2024-03" db="EMBL/GenBank/DDBJ databases">
        <authorList>
            <consortium name="ELIXIR-Norway"/>
            <consortium name="Elixir Norway"/>
        </authorList>
    </citation>
    <scope>NUCLEOTIDE SEQUENCE</scope>
</reference>
<feature type="compositionally biased region" description="Polar residues" evidence="6">
    <location>
        <begin position="306"/>
        <end position="317"/>
    </location>
</feature>
<feature type="compositionally biased region" description="Low complexity" evidence="6">
    <location>
        <begin position="167"/>
        <end position="176"/>
    </location>
</feature>
<evidence type="ECO:0000256" key="4">
    <source>
        <dbReference type="ARBA" id="ARBA00023163"/>
    </source>
</evidence>
<dbReference type="SUPFAM" id="SSF118290">
    <property type="entry name" value="WRKY DNA-binding domain"/>
    <property type="match status" value="2"/>
</dbReference>
<evidence type="ECO:0000256" key="2">
    <source>
        <dbReference type="ARBA" id="ARBA00023015"/>
    </source>
</evidence>
<feature type="region of interest" description="Disordered" evidence="6">
    <location>
        <begin position="439"/>
        <end position="492"/>
    </location>
</feature>
<keyword evidence="5" id="KW-0539">Nucleus</keyword>
<dbReference type="InterPro" id="IPR044810">
    <property type="entry name" value="WRKY_plant"/>
</dbReference>
<accession>A0ABP1AHK6</accession>
<keyword evidence="4" id="KW-0804">Transcription</keyword>
<evidence type="ECO:0000256" key="6">
    <source>
        <dbReference type="SAM" id="MobiDB-lite"/>
    </source>
</evidence>
<feature type="region of interest" description="Disordered" evidence="6">
    <location>
        <begin position="94"/>
        <end position="133"/>
    </location>
</feature>
<keyword evidence="2" id="KW-0805">Transcription regulation</keyword>
<dbReference type="PROSITE" id="PS50811">
    <property type="entry name" value="WRKY"/>
    <property type="match status" value="2"/>
</dbReference>
<keyword evidence="9" id="KW-1185">Reference proteome</keyword>
<dbReference type="Proteomes" id="UP001497522">
    <property type="component" value="Chromosome 12"/>
</dbReference>
<protein>
    <recommendedName>
        <fullName evidence="7">WRKY domain-containing protein</fullName>
    </recommendedName>
</protein>
<evidence type="ECO:0000256" key="1">
    <source>
        <dbReference type="ARBA" id="ARBA00004123"/>
    </source>
</evidence>
<dbReference type="InterPro" id="IPR003657">
    <property type="entry name" value="WRKY_dom"/>
</dbReference>
<feature type="region of interest" description="Disordered" evidence="6">
    <location>
        <begin position="148"/>
        <end position="194"/>
    </location>
</feature>
<evidence type="ECO:0000256" key="3">
    <source>
        <dbReference type="ARBA" id="ARBA00023125"/>
    </source>
</evidence>
<proteinExistence type="predicted"/>
<feature type="domain" description="WRKY" evidence="7">
    <location>
        <begin position="331"/>
        <end position="395"/>
    </location>
</feature>
<name>A0ABP1AHK6_9BRYO</name>
<dbReference type="Gene3D" id="2.20.25.80">
    <property type="entry name" value="WRKY domain"/>
    <property type="match status" value="2"/>
</dbReference>
<feature type="compositionally biased region" description="Gly residues" evidence="6">
    <location>
        <begin position="150"/>
        <end position="161"/>
    </location>
</feature>
<feature type="domain" description="WRKY" evidence="7">
    <location>
        <begin position="506"/>
        <end position="571"/>
    </location>
</feature>
<dbReference type="PANTHER" id="PTHR31221">
    <property type="entry name" value="WRKY TRANSCRIPTION FACTOR PROTEIN 1-RELATED"/>
    <property type="match status" value="1"/>
</dbReference>
<evidence type="ECO:0000313" key="8">
    <source>
        <dbReference type="EMBL" id="CAK9862029.1"/>
    </source>
</evidence>
<feature type="compositionally biased region" description="Gly residues" evidence="6">
    <location>
        <begin position="8"/>
        <end position="22"/>
    </location>
</feature>
<organism evidence="8 9">
    <name type="scientific">Sphagnum jensenii</name>
    <dbReference type="NCBI Taxonomy" id="128206"/>
    <lineage>
        <taxon>Eukaryota</taxon>
        <taxon>Viridiplantae</taxon>
        <taxon>Streptophyta</taxon>
        <taxon>Embryophyta</taxon>
        <taxon>Bryophyta</taxon>
        <taxon>Sphagnophytina</taxon>
        <taxon>Sphagnopsida</taxon>
        <taxon>Sphagnales</taxon>
        <taxon>Sphagnaceae</taxon>
        <taxon>Sphagnum</taxon>
    </lineage>
</organism>
<feature type="region of interest" description="Disordered" evidence="6">
    <location>
        <begin position="299"/>
        <end position="335"/>
    </location>
</feature>
<dbReference type="Pfam" id="PF03106">
    <property type="entry name" value="WRKY"/>
    <property type="match status" value="2"/>
</dbReference>
<comment type="subcellular location">
    <subcellularLocation>
        <location evidence="1">Nucleus</location>
    </subcellularLocation>
</comment>
<gene>
    <name evidence="8" type="ORF">CSSPJE1EN2_LOCUS5024</name>
</gene>